<dbReference type="GeneID" id="5745512"/>
<dbReference type="EMBL" id="DQ499600">
    <property type="protein sequence ID" value="ABF57505.1"/>
    <property type="molecule type" value="Genomic_DNA"/>
</dbReference>
<dbReference type="KEGG" id="vg:5745512"/>
<reference evidence="1 2" key="1">
    <citation type="journal article" date="2008" name="Virology">
        <title>Genome sequence of the lytic bacteriophage P1201 from Corynebacterium glutamicum NCHU 87078: Evolutionary relationships to phages from Corynebacterineae.</title>
        <authorList>
            <person name="Chen C.L."/>
            <person name="Pan T.Y."/>
            <person name="Kan S.C."/>
            <person name="Kuan Y.C."/>
            <person name="Hong L.Y."/>
            <person name="Chiu K.R."/>
            <person name="Sheu C.S."/>
            <person name="Yang J.S."/>
            <person name="Hsu W.H."/>
            <person name="Hu H.Y."/>
        </authorList>
    </citation>
    <scope>NUCLEOTIDE SEQUENCE</scope>
</reference>
<evidence type="ECO:0000313" key="1">
    <source>
        <dbReference type="EMBL" id="ABF57505.1"/>
    </source>
</evidence>
<organism evidence="1 2">
    <name type="scientific">Corynebacterium phage P1201</name>
    <dbReference type="NCBI Taxonomy" id="384848"/>
    <lineage>
        <taxon>Viruses</taxon>
        <taxon>Duplodnaviria</taxon>
        <taxon>Heunggongvirae</taxon>
        <taxon>Uroviricota</taxon>
        <taxon>Caudoviricetes</taxon>
        <taxon>Zierdtviridae</taxon>
        <taxon>Toshachvirinae</taxon>
        <taxon>Chunghsingvirus</taxon>
        <taxon>Chunghsingvirus P1201</taxon>
        <taxon>Corynebacterium virus P1201</taxon>
    </lineage>
</organism>
<dbReference type="Proteomes" id="UP000002414">
    <property type="component" value="Segment"/>
</dbReference>
<accession>A7IYC2</accession>
<sequence>MSLNQSGTWKSEEWDFEYEIPEFDTTGTTEISPPGSRDDPFNNLVAFGSSLFKGIFDFFGGVFNGVVDLVGGVSGPVLEAVGGAVTAIIGGLANVFAGVINFFRPGSSGPPKPIPEVLNPFNTAIMETLQPVFDDIATNNAELERLSGESEDLNDGLEEAIRQMDPNETNTKAWLLQEQINEANEKWKDTAKKNFENLGESVQQLGQNAMLMFVGEAGVNTGTDDTLSPHWKFTSSGSSTNKTWTLEAKPGWAGTASITFYYSLSRDIERSTYSFSEARHHVARFPNPSGRTFTMSETYNNGVSDVSVEVNYQLAPGTPDSKREERTNVDVNQSSTSWTSISGFTFTVPKSSEFAYNFYLGWDAANRGSTYGMRVYNQTQNTVLSADGPRTDIGPLTSLGNGHVERVLQGLGTKMNCKPGDNIVFQALSDAGGSNQRKIRRTSMDVTWVWQEGENT</sequence>
<dbReference type="RefSeq" id="YP_001468953.1">
    <property type="nucleotide sequence ID" value="NC_009816.1"/>
</dbReference>
<evidence type="ECO:0000313" key="2">
    <source>
        <dbReference type="Proteomes" id="UP000002414"/>
    </source>
</evidence>
<name>A7IYC2_9CAUD</name>
<protein>
    <submittedName>
        <fullName evidence="1">Gp51</fullName>
    </submittedName>
</protein>
<keyword evidence="2" id="KW-1185">Reference proteome</keyword>
<proteinExistence type="predicted"/>